<evidence type="ECO:0000256" key="10">
    <source>
        <dbReference type="ARBA" id="ARBA00022786"/>
    </source>
</evidence>
<evidence type="ECO:0000256" key="3">
    <source>
        <dbReference type="ARBA" id="ARBA00003976"/>
    </source>
</evidence>
<evidence type="ECO:0000256" key="8">
    <source>
        <dbReference type="ARBA" id="ARBA00022737"/>
    </source>
</evidence>
<comment type="catalytic activity">
    <reaction evidence="1">
        <text>[E2 ubiquitin-conjugating enzyme]-S-ubiquitinyl-L-cysteine + [acceptor protein]-L-lysine = [E2 ubiquitin-conjugating enzyme]-L-cysteine + [acceptor protein]-N(6)-ubiquitinyl-L-lysine.</text>
        <dbReference type="EC" id="2.3.2.31"/>
    </reaction>
</comment>
<keyword evidence="16" id="KW-1185">Reference proteome</keyword>
<evidence type="ECO:0000259" key="13">
    <source>
        <dbReference type="PROSITE" id="PS50089"/>
    </source>
</evidence>
<dbReference type="FunFam" id="3.30.40.10:FF:000230">
    <property type="entry name" value="RBR-type E3 ubiquitin transferase"/>
    <property type="match status" value="1"/>
</dbReference>
<dbReference type="Pfam" id="PF01485">
    <property type="entry name" value="IBR"/>
    <property type="match status" value="1"/>
</dbReference>
<dbReference type="SMART" id="SM00647">
    <property type="entry name" value="IBR"/>
    <property type="match status" value="1"/>
</dbReference>
<dbReference type="AlphaFoldDB" id="A0A9Q1KRF8"/>
<keyword evidence="11" id="KW-0862">Zinc</keyword>
<name>A0A9Q1KRF8_9CARY</name>
<evidence type="ECO:0000256" key="7">
    <source>
        <dbReference type="ARBA" id="ARBA00022723"/>
    </source>
</evidence>
<evidence type="ECO:0000256" key="1">
    <source>
        <dbReference type="ARBA" id="ARBA00001798"/>
    </source>
</evidence>
<gene>
    <name evidence="15" type="ORF">Cgig2_031141</name>
</gene>
<dbReference type="PROSITE" id="PS00518">
    <property type="entry name" value="ZF_RING_1"/>
    <property type="match status" value="1"/>
</dbReference>
<feature type="domain" description="RING-type" evidence="14">
    <location>
        <begin position="79"/>
        <end position="266"/>
    </location>
</feature>
<comment type="caution">
    <text evidence="15">The sequence shown here is derived from an EMBL/GenBank/DDBJ whole genome shotgun (WGS) entry which is preliminary data.</text>
</comment>
<reference evidence="15" key="1">
    <citation type="submission" date="2022-04" db="EMBL/GenBank/DDBJ databases">
        <title>Carnegiea gigantea Genome sequencing and assembly v2.</title>
        <authorList>
            <person name="Copetti D."/>
            <person name="Sanderson M.J."/>
            <person name="Burquez A."/>
            <person name="Wojciechowski M.F."/>
        </authorList>
    </citation>
    <scope>NUCLEOTIDE SEQUENCE</scope>
    <source>
        <strain evidence="15">SGP5-SGP5p</strain>
        <tissue evidence="15">Aerial part</tissue>
    </source>
</reference>
<evidence type="ECO:0000256" key="6">
    <source>
        <dbReference type="ARBA" id="ARBA00022679"/>
    </source>
</evidence>
<comment type="function">
    <text evidence="3">Might act as an E3 ubiquitin-protein ligase, or as part of E3 complex, which accepts ubiquitin from specific E2 ubiquitin-conjugating enzymes and then transfers it to substrates.</text>
</comment>
<keyword evidence="7" id="KW-0479">Metal-binding</keyword>
<dbReference type="GO" id="GO:0016567">
    <property type="term" value="P:protein ubiquitination"/>
    <property type="evidence" value="ECO:0007669"/>
    <property type="project" value="InterPro"/>
</dbReference>
<comment type="cofactor">
    <cofactor evidence="2">
        <name>Zn(2+)</name>
        <dbReference type="ChEBI" id="CHEBI:29105"/>
    </cofactor>
</comment>
<dbReference type="OrthoDB" id="10009520at2759"/>
<evidence type="ECO:0000256" key="11">
    <source>
        <dbReference type="ARBA" id="ARBA00022833"/>
    </source>
</evidence>
<keyword evidence="9 12" id="KW-0863">Zinc-finger</keyword>
<dbReference type="PROSITE" id="PS51873">
    <property type="entry name" value="TRIAD"/>
    <property type="match status" value="1"/>
</dbReference>
<evidence type="ECO:0000256" key="5">
    <source>
        <dbReference type="ARBA" id="ARBA00012251"/>
    </source>
</evidence>
<evidence type="ECO:0000313" key="16">
    <source>
        <dbReference type="Proteomes" id="UP001153076"/>
    </source>
</evidence>
<dbReference type="InterPro" id="IPR017907">
    <property type="entry name" value="Znf_RING_CS"/>
</dbReference>
<keyword evidence="6" id="KW-0808">Transferase</keyword>
<keyword evidence="8" id="KW-0677">Repeat</keyword>
<dbReference type="GO" id="GO:0008270">
    <property type="term" value="F:zinc ion binding"/>
    <property type="evidence" value="ECO:0007669"/>
    <property type="project" value="UniProtKB-KW"/>
</dbReference>
<dbReference type="EMBL" id="JAKOGI010000037">
    <property type="protein sequence ID" value="KAJ8447528.1"/>
    <property type="molecule type" value="Genomic_DNA"/>
</dbReference>
<organism evidence="15 16">
    <name type="scientific">Carnegiea gigantea</name>
    <dbReference type="NCBI Taxonomy" id="171969"/>
    <lineage>
        <taxon>Eukaryota</taxon>
        <taxon>Viridiplantae</taxon>
        <taxon>Streptophyta</taxon>
        <taxon>Embryophyta</taxon>
        <taxon>Tracheophyta</taxon>
        <taxon>Spermatophyta</taxon>
        <taxon>Magnoliopsida</taxon>
        <taxon>eudicotyledons</taxon>
        <taxon>Gunneridae</taxon>
        <taxon>Pentapetalae</taxon>
        <taxon>Caryophyllales</taxon>
        <taxon>Cactineae</taxon>
        <taxon>Cactaceae</taxon>
        <taxon>Cactoideae</taxon>
        <taxon>Echinocereeae</taxon>
        <taxon>Carnegiea</taxon>
    </lineage>
</organism>
<dbReference type="InterPro" id="IPR013083">
    <property type="entry name" value="Znf_RING/FYVE/PHD"/>
</dbReference>
<dbReference type="Gene3D" id="3.30.40.10">
    <property type="entry name" value="Zinc/RING finger domain, C3HC4 (zinc finger)"/>
    <property type="match status" value="1"/>
</dbReference>
<keyword evidence="10" id="KW-0833">Ubl conjugation pathway</keyword>
<evidence type="ECO:0000313" key="15">
    <source>
        <dbReference type="EMBL" id="KAJ8447528.1"/>
    </source>
</evidence>
<dbReference type="Proteomes" id="UP001153076">
    <property type="component" value="Unassembled WGS sequence"/>
</dbReference>
<dbReference type="PANTHER" id="PTHR11685">
    <property type="entry name" value="RBR FAMILY RING FINGER AND IBR DOMAIN-CONTAINING"/>
    <property type="match status" value="1"/>
</dbReference>
<sequence>MEQNMSIDLYVDEAYLLALINDEPIPISDEKFAVELQLQEALSNSSSFPLLRPKTVDGEKQSKNPENRTFELGESSNSKFIFCGICMESKQIPEIFKGLTKCNHSFCIDCVVKYIASKIKEKIIPVECLDPKCNRVIEPEDCESVLPKEVFGRWENALFEASILGSQKFYCPFKDCSALMVDDGDEEVTQSECPYCRRMFCAQCRVRWHDGVTCREHEKLGKDEREREDIMLMKLAKDKQWSRCSECMFYVEKTEGYISSASIVLT</sequence>
<dbReference type="GO" id="GO:0061630">
    <property type="term" value="F:ubiquitin protein ligase activity"/>
    <property type="evidence" value="ECO:0007669"/>
    <property type="project" value="UniProtKB-EC"/>
</dbReference>
<dbReference type="PROSITE" id="PS50089">
    <property type="entry name" value="ZF_RING_2"/>
    <property type="match status" value="1"/>
</dbReference>
<evidence type="ECO:0000259" key="14">
    <source>
        <dbReference type="PROSITE" id="PS51873"/>
    </source>
</evidence>
<dbReference type="InterPro" id="IPR001841">
    <property type="entry name" value="Znf_RING"/>
</dbReference>
<protein>
    <recommendedName>
        <fullName evidence="5">RBR-type E3 ubiquitin transferase</fullName>
        <ecNumber evidence="5">2.3.2.31</ecNumber>
    </recommendedName>
</protein>
<dbReference type="CDD" id="cd22582">
    <property type="entry name" value="BRcat_RBR_unk"/>
    <property type="match status" value="1"/>
</dbReference>
<comment type="similarity">
    <text evidence="4">Belongs to the RBR family. Ariadne subfamily.</text>
</comment>
<evidence type="ECO:0000256" key="4">
    <source>
        <dbReference type="ARBA" id="ARBA00005884"/>
    </source>
</evidence>
<evidence type="ECO:0000256" key="12">
    <source>
        <dbReference type="PROSITE-ProRule" id="PRU00175"/>
    </source>
</evidence>
<dbReference type="EC" id="2.3.2.31" evidence="5"/>
<accession>A0A9Q1KRF8</accession>
<evidence type="ECO:0000256" key="9">
    <source>
        <dbReference type="ARBA" id="ARBA00022771"/>
    </source>
</evidence>
<feature type="domain" description="RING-type" evidence="13">
    <location>
        <begin position="83"/>
        <end position="128"/>
    </location>
</feature>
<dbReference type="SUPFAM" id="SSF57850">
    <property type="entry name" value="RING/U-box"/>
    <property type="match status" value="2"/>
</dbReference>
<proteinExistence type="inferred from homology"/>
<evidence type="ECO:0000256" key="2">
    <source>
        <dbReference type="ARBA" id="ARBA00001947"/>
    </source>
</evidence>
<dbReference type="InterPro" id="IPR002867">
    <property type="entry name" value="IBR_dom"/>
</dbReference>
<dbReference type="InterPro" id="IPR044066">
    <property type="entry name" value="TRIAD_supradom"/>
</dbReference>
<dbReference type="InterPro" id="IPR031127">
    <property type="entry name" value="E3_UB_ligase_RBR"/>
</dbReference>